<dbReference type="Proteomes" id="UP000192418">
    <property type="component" value="Unassembled WGS sequence"/>
</dbReference>
<organism evidence="5 6">
    <name type="scientific">Desulfocicer vacuolatum DSM 3385</name>
    <dbReference type="NCBI Taxonomy" id="1121400"/>
    <lineage>
        <taxon>Bacteria</taxon>
        <taxon>Pseudomonadati</taxon>
        <taxon>Thermodesulfobacteriota</taxon>
        <taxon>Desulfobacteria</taxon>
        <taxon>Desulfobacterales</taxon>
        <taxon>Desulfobacteraceae</taxon>
        <taxon>Desulfocicer</taxon>
    </lineage>
</organism>
<dbReference type="InterPro" id="IPR012893">
    <property type="entry name" value="HipA-like_C"/>
</dbReference>
<dbReference type="InterPro" id="IPR052028">
    <property type="entry name" value="HipA_Ser/Thr_kinase"/>
</dbReference>
<comment type="similarity">
    <text evidence="1">Belongs to the HipA Ser/Thr kinase family.</text>
</comment>
<accession>A0A1W2ESS7</accession>
<dbReference type="PANTHER" id="PTHR37419">
    <property type="entry name" value="SERINE/THREONINE-PROTEIN KINASE TOXIN HIPA"/>
    <property type="match status" value="1"/>
</dbReference>
<dbReference type="STRING" id="1121400.SAMN02746065_1431"/>
<feature type="domain" description="HipA-like C-terminal" evidence="4">
    <location>
        <begin position="88"/>
        <end position="172"/>
    </location>
</feature>
<protein>
    <submittedName>
        <fullName evidence="5">Serine/threonine-protein kinase HipA</fullName>
    </submittedName>
</protein>
<gene>
    <name evidence="5" type="ORF">SAMN02746065_1431</name>
</gene>
<evidence type="ECO:0000256" key="3">
    <source>
        <dbReference type="ARBA" id="ARBA00022777"/>
    </source>
</evidence>
<evidence type="ECO:0000256" key="1">
    <source>
        <dbReference type="ARBA" id="ARBA00010164"/>
    </source>
</evidence>
<dbReference type="GO" id="GO:0004674">
    <property type="term" value="F:protein serine/threonine kinase activity"/>
    <property type="evidence" value="ECO:0007669"/>
    <property type="project" value="TreeGrafter"/>
</dbReference>
<dbReference type="AlphaFoldDB" id="A0A1W2ESS7"/>
<evidence type="ECO:0000259" key="4">
    <source>
        <dbReference type="Pfam" id="PF07804"/>
    </source>
</evidence>
<proteinExistence type="inferred from homology"/>
<sequence length="179" mass="19983">MTELEILTALSPKHRVGALAFGQDPFSGPQSTLSVDEEIHFKRENDLKKIARYVRLVDCIDDDEIDEFRGTLSPDDLFNILVPSLSPAGGARPKALVTYDGVEWIAKFPKRGDRWDEPLIEHACMTLAQECGIAVAETRIIQEESSNILLVKRFDKDNIGNPLHLASGFTIADFIEDQT</sequence>
<dbReference type="EMBL" id="FWXY01000043">
    <property type="protein sequence ID" value="SMD12770.1"/>
    <property type="molecule type" value="Genomic_DNA"/>
</dbReference>
<dbReference type="GO" id="GO:0005829">
    <property type="term" value="C:cytosol"/>
    <property type="evidence" value="ECO:0007669"/>
    <property type="project" value="TreeGrafter"/>
</dbReference>
<evidence type="ECO:0000313" key="6">
    <source>
        <dbReference type="Proteomes" id="UP000192418"/>
    </source>
</evidence>
<keyword evidence="2" id="KW-0808">Transferase</keyword>
<name>A0A1W2ESS7_9BACT</name>
<keyword evidence="3 5" id="KW-0418">Kinase</keyword>
<dbReference type="Pfam" id="PF07804">
    <property type="entry name" value="HipA_C"/>
    <property type="match status" value="1"/>
</dbReference>
<evidence type="ECO:0000313" key="5">
    <source>
        <dbReference type="EMBL" id="SMD12770.1"/>
    </source>
</evidence>
<keyword evidence="6" id="KW-1185">Reference proteome</keyword>
<reference evidence="5 6" key="1">
    <citation type="submission" date="2017-04" db="EMBL/GenBank/DDBJ databases">
        <authorList>
            <person name="Afonso C.L."/>
            <person name="Miller P.J."/>
            <person name="Scott M.A."/>
            <person name="Spackman E."/>
            <person name="Goraichik I."/>
            <person name="Dimitrov K.M."/>
            <person name="Suarez D.L."/>
            <person name="Swayne D.E."/>
        </authorList>
    </citation>
    <scope>NUCLEOTIDE SEQUENCE [LARGE SCALE GENOMIC DNA]</scope>
    <source>
        <strain evidence="5 6">DSM 3385</strain>
    </source>
</reference>
<evidence type="ECO:0000256" key="2">
    <source>
        <dbReference type="ARBA" id="ARBA00022679"/>
    </source>
</evidence>